<comment type="caution">
    <text evidence="2">The sequence shown here is derived from an EMBL/GenBank/DDBJ whole genome shotgun (WGS) entry which is preliminary data.</text>
</comment>
<dbReference type="EMBL" id="VOSC01000033">
    <property type="protein sequence ID" value="TXE06079.1"/>
    <property type="molecule type" value="Genomic_DNA"/>
</dbReference>
<sequence length="181" mass="19197">MKHFKKQALSVVIILSMVFVSCSSSDDSDGDIKAASGILVANVDGTSYKSFEISSSATISNVSSTAKSLMIIATNSDGKAFSMTVFGYEGAGTYDFTGANLAITNVASYSETDVNINNPTASTTEIWQAPYDDTKVGSITITEETDTKIKGTFSFTCKNVNGNNSIKNITEGSFDLNKQVL</sequence>
<evidence type="ECO:0000256" key="1">
    <source>
        <dbReference type="SAM" id="SignalP"/>
    </source>
</evidence>
<protein>
    <recommendedName>
        <fullName evidence="4">PLAT domain-containing protein</fullName>
    </recommendedName>
</protein>
<proteinExistence type="predicted"/>
<feature type="signal peptide" evidence="1">
    <location>
        <begin position="1"/>
        <end position="25"/>
    </location>
</feature>
<keyword evidence="3" id="KW-1185">Reference proteome</keyword>
<dbReference type="InterPro" id="IPR046219">
    <property type="entry name" value="DUF6252"/>
</dbReference>
<dbReference type="AlphaFoldDB" id="A0A5C7ADX1"/>
<gene>
    <name evidence="2" type="ORF">FUA26_13945</name>
</gene>
<dbReference type="OrthoDB" id="824283at2"/>
<keyword evidence="1" id="KW-0732">Signal</keyword>
<dbReference type="PROSITE" id="PS51257">
    <property type="entry name" value="PROKAR_LIPOPROTEIN"/>
    <property type="match status" value="1"/>
</dbReference>
<accession>A0A5C7ADX1</accession>
<reference evidence="3" key="1">
    <citation type="submission" date="2019-08" db="EMBL/GenBank/DDBJ databases">
        <title>Seonamhaeicola sediminis sp. nov., isolated from marine sediment.</title>
        <authorList>
            <person name="Cao W.R."/>
        </authorList>
    </citation>
    <scope>NUCLEOTIDE SEQUENCE [LARGE SCALE GENOMIC DNA]</scope>
    <source>
        <strain evidence="3">Gy8</strain>
    </source>
</reference>
<organism evidence="2 3">
    <name type="scientific">Seonamhaeicola algicola</name>
    <dbReference type="NCBI Taxonomy" id="1719036"/>
    <lineage>
        <taxon>Bacteria</taxon>
        <taxon>Pseudomonadati</taxon>
        <taxon>Bacteroidota</taxon>
        <taxon>Flavobacteriia</taxon>
        <taxon>Flavobacteriales</taxon>
        <taxon>Flavobacteriaceae</taxon>
    </lineage>
</organism>
<dbReference type="Proteomes" id="UP000321790">
    <property type="component" value="Unassembled WGS sequence"/>
</dbReference>
<evidence type="ECO:0000313" key="3">
    <source>
        <dbReference type="Proteomes" id="UP000321790"/>
    </source>
</evidence>
<name>A0A5C7ADX1_9FLAO</name>
<evidence type="ECO:0008006" key="4">
    <source>
        <dbReference type="Google" id="ProtNLM"/>
    </source>
</evidence>
<dbReference type="Pfam" id="PF19765">
    <property type="entry name" value="DUF6252"/>
    <property type="match status" value="1"/>
</dbReference>
<evidence type="ECO:0000313" key="2">
    <source>
        <dbReference type="EMBL" id="TXE06079.1"/>
    </source>
</evidence>
<feature type="chain" id="PRO_5022673527" description="PLAT domain-containing protein" evidence="1">
    <location>
        <begin position="26"/>
        <end position="181"/>
    </location>
</feature>
<dbReference type="RefSeq" id="WP_147137421.1">
    <property type="nucleotide sequence ID" value="NZ_VOSC01000033.1"/>
</dbReference>